<dbReference type="Pfam" id="PF02353">
    <property type="entry name" value="CMAS"/>
    <property type="match status" value="1"/>
</dbReference>
<dbReference type="GO" id="GO:0008610">
    <property type="term" value="P:lipid biosynthetic process"/>
    <property type="evidence" value="ECO:0007669"/>
    <property type="project" value="InterPro"/>
</dbReference>
<dbReference type="InterPro" id="IPR003333">
    <property type="entry name" value="CMAS"/>
</dbReference>
<dbReference type="CDD" id="cd02440">
    <property type="entry name" value="AdoMet_MTases"/>
    <property type="match status" value="1"/>
</dbReference>
<evidence type="ECO:0000256" key="5">
    <source>
        <dbReference type="ARBA" id="ARBA00023098"/>
    </source>
</evidence>
<keyword evidence="3 7" id="KW-0808">Transferase</keyword>
<keyword evidence="8" id="KW-1185">Reference proteome</keyword>
<evidence type="ECO:0000313" key="7">
    <source>
        <dbReference type="EMBL" id="MDQ0316329.1"/>
    </source>
</evidence>
<dbReference type="GO" id="GO:0032259">
    <property type="term" value="P:methylation"/>
    <property type="evidence" value="ECO:0007669"/>
    <property type="project" value="UniProtKB-KW"/>
</dbReference>
<keyword evidence="5" id="KW-0443">Lipid metabolism</keyword>
<sequence length="412" mass="46086">MTIAMSEPILLNQVNLATALRNIPLVAKRGFALALKLQKGSLTVTVPDGRTFQVRAGEPGPAAECTIHDWRFVRRLLQSGDIGVAEAFMAGEWSSPDPTEFLELFAANRAAVGRALAGHPLARAALSVRHWLNRNTRSGAKRNIAAHYDLGNAFYEAWLDPSMTYSSAYYGAGANDLESAQRDKYRELARRTGLSPDHHVLEVGCGWGGFAEYAAREIGCRVTAITISQAQHDYATRRIADAGLSDKVSVQLTDYRDLDGKFDRIVSIEMFEAVGESYWPGYFRMLHDRLREGGKAGLQIITIEDESFDTYRRGPDFIQRYIFPGGMLPPPSGVAKLGSESGLSLAHEIGFGRDYARTLAEWRGRFREAWPRLVSLGFDERFRRMWEFYLHYCEAGFRAGSIDVKQFVFARP</sequence>
<evidence type="ECO:0000256" key="2">
    <source>
        <dbReference type="ARBA" id="ARBA00022603"/>
    </source>
</evidence>
<dbReference type="RefSeq" id="WP_306886154.1">
    <property type="nucleotide sequence ID" value="NZ_JAUSUL010000002.1"/>
</dbReference>
<dbReference type="Gene3D" id="3.40.50.150">
    <property type="entry name" value="Vaccinia Virus protein VP39"/>
    <property type="match status" value="1"/>
</dbReference>
<dbReference type="PIRSF" id="PIRSF003085">
    <property type="entry name" value="CMAS"/>
    <property type="match status" value="1"/>
</dbReference>
<evidence type="ECO:0000313" key="8">
    <source>
        <dbReference type="Proteomes" id="UP001229244"/>
    </source>
</evidence>
<name>A0AAE3VPB7_9HYPH</name>
<accession>A0AAE3VPB7</accession>
<evidence type="ECO:0000256" key="3">
    <source>
        <dbReference type="ARBA" id="ARBA00022679"/>
    </source>
</evidence>
<evidence type="ECO:0000256" key="4">
    <source>
        <dbReference type="ARBA" id="ARBA00022691"/>
    </source>
</evidence>
<dbReference type="SUPFAM" id="SSF53335">
    <property type="entry name" value="S-adenosyl-L-methionine-dependent methyltransferases"/>
    <property type="match status" value="1"/>
</dbReference>
<dbReference type="InterPro" id="IPR050723">
    <property type="entry name" value="CFA/CMAS"/>
</dbReference>
<dbReference type="PANTHER" id="PTHR43667">
    <property type="entry name" value="CYCLOPROPANE-FATTY-ACYL-PHOSPHOLIPID SYNTHASE"/>
    <property type="match status" value="1"/>
</dbReference>
<dbReference type="EC" id="2.1.1.79" evidence="7"/>
<evidence type="ECO:0000256" key="6">
    <source>
        <dbReference type="PIRSR" id="PIRSR003085-1"/>
    </source>
</evidence>
<comment type="caution">
    <text evidence="7">The sequence shown here is derived from an EMBL/GenBank/DDBJ whole genome shotgun (WGS) entry which is preliminary data.</text>
</comment>
<keyword evidence="4" id="KW-0949">S-adenosyl-L-methionine</keyword>
<dbReference type="Proteomes" id="UP001229244">
    <property type="component" value="Unassembled WGS sequence"/>
</dbReference>
<protein>
    <submittedName>
        <fullName evidence="7">Cyclopropane-fatty-acyl-phospholipid synthase</fullName>
        <ecNumber evidence="7">2.1.1.79</ecNumber>
    </submittedName>
</protein>
<evidence type="ECO:0000256" key="1">
    <source>
        <dbReference type="ARBA" id="ARBA00010815"/>
    </source>
</evidence>
<dbReference type="PANTHER" id="PTHR43667:SF2">
    <property type="entry name" value="FATTY ACID C-METHYL TRANSFERASE"/>
    <property type="match status" value="1"/>
</dbReference>
<dbReference type="GO" id="GO:0008825">
    <property type="term" value="F:cyclopropane-fatty-acyl-phospholipid synthase activity"/>
    <property type="evidence" value="ECO:0007669"/>
    <property type="project" value="UniProtKB-EC"/>
</dbReference>
<proteinExistence type="inferred from homology"/>
<dbReference type="InterPro" id="IPR029063">
    <property type="entry name" value="SAM-dependent_MTases_sf"/>
</dbReference>
<keyword evidence="2 7" id="KW-0489">Methyltransferase</keyword>
<dbReference type="EMBL" id="JAUSUL010000002">
    <property type="protein sequence ID" value="MDQ0316329.1"/>
    <property type="molecule type" value="Genomic_DNA"/>
</dbReference>
<feature type="active site" evidence="6">
    <location>
        <position position="393"/>
    </location>
</feature>
<dbReference type="AlphaFoldDB" id="A0AAE3VPB7"/>
<gene>
    <name evidence="7" type="ORF">J2S73_002786</name>
</gene>
<organism evidence="7 8">
    <name type="scientific">Amorphus orientalis</name>
    <dbReference type="NCBI Taxonomy" id="649198"/>
    <lineage>
        <taxon>Bacteria</taxon>
        <taxon>Pseudomonadati</taxon>
        <taxon>Pseudomonadota</taxon>
        <taxon>Alphaproteobacteria</taxon>
        <taxon>Hyphomicrobiales</taxon>
        <taxon>Amorphaceae</taxon>
        <taxon>Amorphus</taxon>
    </lineage>
</organism>
<reference evidence="7" key="1">
    <citation type="submission" date="2023-07" db="EMBL/GenBank/DDBJ databases">
        <title>Genomic Encyclopedia of Type Strains, Phase IV (KMG-IV): sequencing the most valuable type-strain genomes for metagenomic binning, comparative biology and taxonomic classification.</title>
        <authorList>
            <person name="Goeker M."/>
        </authorList>
    </citation>
    <scope>NUCLEOTIDE SEQUENCE</scope>
    <source>
        <strain evidence="7">DSM 21202</strain>
    </source>
</reference>
<comment type="similarity">
    <text evidence="1">Belongs to the CFA/CMAS family.</text>
</comment>